<dbReference type="AlphaFoldDB" id="A0A6G0VYJ5"/>
<gene>
    <name evidence="2" type="ORF">FWK35_00034317</name>
</gene>
<dbReference type="Proteomes" id="UP000478052">
    <property type="component" value="Unassembled WGS sequence"/>
</dbReference>
<keyword evidence="3" id="KW-1185">Reference proteome</keyword>
<evidence type="ECO:0000313" key="3">
    <source>
        <dbReference type="Proteomes" id="UP000478052"/>
    </source>
</evidence>
<feature type="chain" id="PRO_5026261758" evidence="1">
    <location>
        <begin position="21"/>
        <end position="146"/>
    </location>
</feature>
<keyword evidence="1" id="KW-0732">Signal</keyword>
<feature type="signal peptide" evidence="1">
    <location>
        <begin position="1"/>
        <end position="20"/>
    </location>
</feature>
<reference evidence="2 3" key="1">
    <citation type="submission" date="2019-08" db="EMBL/GenBank/DDBJ databases">
        <title>Whole genome of Aphis craccivora.</title>
        <authorList>
            <person name="Voronova N.V."/>
            <person name="Shulinski R.S."/>
            <person name="Bandarenka Y.V."/>
            <person name="Zhorov D.G."/>
            <person name="Warner D."/>
        </authorList>
    </citation>
    <scope>NUCLEOTIDE SEQUENCE [LARGE SCALE GENOMIC DNA]</scope>
    <source>
        <strain evidence="2">180601</strain>
        <tissue evidence="2">Whole Body</tissue>
    </source>
</reference>
<sequence length="146" mass="16363">MMNLLKPSSFLLIIATLVCCTSWRVVQCSTGMSLQELEEIEAFVRSVLAVARPYNLGISDRLPPRPGMPADMIDGPLPDDMQRYLEGLLSASLAVDRRSLVKMLLDDTLVVDEDQDPHHMFDRIHGARKLEAQIKKSVARMSKKTP</sequence>
<name>A0A6G0VYJ5_APHCR</name>
<evidence type="ECO:0000256" key="1">
    <source>
        <dbReference type="SAM" id="SignalP"/>
    </source>
</evidence>
<comment type="caution">
    <text evidence="2">The sequence shown here is derived from an EMBL/GenBank/DDBJ whole genome shotgun (WGS) entry which is preliminary data.</text>
</comment>
<dbReference type="EMBL" id="VUJU01010325">
    <property type="protein sequence ID" value="KAF0714776.1"/>
    <property type="molecule type" value="Genomic_DNA"/>
</dbReference>
<evidence type="ECO:0000313" key="2">
    <source>
        <dbReference type="EMBL" id="KAF0714776.1"/>
    </source>
</evidence>
<organism evidence="2 3">
    <name type="scientific">Aphis craccivora</name>
    <name type="common">Cowpea aphid</name>
    <dbReference type="NCBI Taxonomy" id="307492"/>
    <lineage>
        <taxon>Eukaryota</taxon>
        <taxon>Metazoa</taxon>
        <taxon>Ecdysozoa</taxon>
        <taxon>Arthropoda</taxon>
        <taxon>Hexapoda</taxon>
        <taxon>Insecta</taxon>
        <taxon>Pterygota</taxon>
        <taxon>Neoptera</taxon>
        <taxon>Paraneoptera</taxon>
        <taxon>Hemiptera</taxon>
        <taxon>Sternorrhyncha</taxon>
        <taxon>Aphidomorpha</taxon>
        <taxon>Aphidoidea</taxon>
        <taxon>Aphididae</taxon>
        <taxon>Aphidini</taxon>
        <taxon>Aphis</taxon>
        <taxon>Aphis</taxon>
    </lineage>
</organism>
<proteinExistence type="predicted"/>
<dbReference type="OrthoDB" id="6624059at2759"/>
<protein>
    <submittedName>
        <fullName evidence="2">Uncharacterized protein</fullName>
    </submittedName>
</protein>
<accession>A0A6G0VYJ5</accession>